<keyword evidence="3" id="KW-1185">Reference proteome</keyword>
<name>A0A926UP94_9CYAN</name>
<dbReference type="Pfam" id="PF14218">
    <property type="entry name" value="COP23"/>
    <property type="match status" value="1"/>
</dbReference>
<gene>
    <name evidence="2" type="ORF">H6F44_00920</name>
</gene>
<feature type="chain" id="PRO_5037939755" evidence="1">
    <location>
        <begin position="30"/>
        <end position="196"/>
    </location>
</feature>
<keyword evidence="1" id="KW-0732">Signal</keyword>
<proteinExistence type="predicted"/>
<dbReference type="RefSeq" id="WP_190349039.1">
    <property type="nucleotide sequence ID" value="NZ_JACJPY010000002.1"/>
</dbReference>
<protein>
    <submittedName>
        <fullName evidence="2">Uncharacterized protein</fullName>
    </submittedName>
</protein>
<sequence>MPKVKLLKLTIFSFALISFFGSAFSTASAQSKIKENESGSHSFACYRNPKTGLPTTFAIRNGDEGRVGVPVIQWKSTYFGEYSPESRCKIVSERMQNLGTTRLSYITNSWLNGQPVICAAADMSSSEKRCINSRLIFTLESNDDANKVLKDFENVMAGNAKGAITRTVPPTVGGKFYVNMARLVRDGKRVTLGDRL</sequence>
<feature type="signal peptide" evidence="1">
    <location>
        <begin position="1"/>
        <end position="29"/>
    </location>
</feature>
<organism evidence="2 3">
    <name type="scientific">Pseudanabaena cinerea FACHB-1277</name>
    <dbReference type="NCBI Taxonomy" id="2949581"/>
    <lineage>
        <taxon>Bacteria</taxon>
        <taxon>Bacillati</taxon>
        <taxon>Cyanobacteriota</taxon>
        <taxon>Cyanophyceae</taxon>
        <taxon>Pseudanabaenales</taxon>
        <taxon>Pseudanabaenaceae</taxon>
        <taxon>Pseudanabaena</taxon>
        <taxon>Pseudanabaena cinerea</taxon>
    </lineage>
</organism>
<dbReference type="AlphaFoldDB" id="A0A926UP94"/>
<dbReference type="Proteomes" id="UP000631421">
    <property type="component" value="Unassembled WGS sequence"/>
</dbReference>
<reference evidence="2" key="2">
    <citation type="submission" date="2020-08" db="EMBL/GenBank/DDBJ databases">
        <authorList>
            <person name="Chen M."/>
            <person name="Teng W."/>
            <person name="Zhao L."/>
            <person name="Hu C."/>
            <person name="Zhou Y."/>
            <person name="Han B."/>
            <person name="Song L."/>
            <person name="Shu W."/>
        </authorList>
    </citation>
    <scope>NUCLEOTIDE SEQUENCE</scope>
    <source>
        <strain evidence="2">FACHB-1277</strain>
    </source>
</reference>
<dbReference type="InterPro" id="IPR025478">
    <property type="entry name" value="COP23"/>
</dbReference>
<accession>A0A926UP94</accession>
<evidence type="ECO:0000313" key="2">
    <source>
        <dbReference type="EMBL" id="MBD2148695.1"/>
    </source>
</evidence>
<dbReference type="EMBL" id="JACJPY010000002">
    <property type="protein sequence ID" value="MBD2148695.1"/>
    <property type="molecule type" value="Genomic_DNA"/>
</dbReference>
<reference evidence="2" key="1">
    <citation type="journal article" date="2015" name="ISME J.">
        <title>Draft Genome Sequence of Streptomyces incarnatus NRRL8089, which Produces the Nucleoside Antibiotic Sinefungin.</title>
        <authorList>
            <person name="Oshima K."/>
            <person name="Hattori M."/>
            <person name="Shimizu H."/>
            <person name="Fukuda K."/>
            <person name="Nemoto M."/>
            <person name="Inagaki K."/>
            <person name="Tamura T."/>
        </authorList>
    </citation>
    <scope>NUCLEOTIDE SEQUENCE</scope>
    <source>
        <strain evidence="2">FACHB-1277</strain>
    </source>
</reference>
<comment type="caution">
    <text evidence="2">The sequence shown here is derived from an EMBL/GenBank/DDBJ whole genome shotgun (WGS) entry which is preliminary data.</text>
</comment>
<evidence type="ECO:0000256" key="1">
    <source>
        <dbReference type="SAM" id="SignalP"/>
    </source>
</evidence>
<evidence type="ECO:0000313" key="3">
    <source>
        <dbReference type="Proteomes" id="UP000631421"/>
    </source>
</evidence>